<dbReference type="STRING" id="546874.SAMN04488544_3533"/>
<evidence type="ECO:0000313" key="2">
    <source>
        <dbReference type="EMBL" id="SDV01774.1"/>
    </source>
</evidence>
<name>A0A1H2N8V9_9ACTN</name>
<feature type="transmembrane region" description="Helical" evidence="1">
    <location>
        <begin position="133"/>
        <end position="153"/>
    </location>
</feature>
<reference evidence="3" key="1">
    <citation type="submission" date="2016-10" db="EMBL/GenBank/DDBJ databases">
        <authorList>
            <person name="Varghese N."/>
            <person name="Submissions S."/>
        </authorList>
    </citation>
    <scope>NUCLEOTIDE SEQUENCE [LARGE SCALE GENOMIC DNA]</scope>
    <source>
        <strain evidence="3">DSM 21743</strain>
    </source>
</reference>
<feature type="transmembrane region" description="Helical" evidence="1">
    <location>
        <begin position="181"/>
        <end position="198"/>
    </location>
</feature>
<keyword evidence="1" id="KW-0812">Transmembrane</keyword>
<sequence length="226" mass="24138">MWRMDRPEVQRSGAPGWVRTAVLAVPPLVLAAAGVTHPMELTRATAHHWLVVHVALVPVFPLLAVAVWVLLARDDGVLAWLARGSAFVYAAFYGALDAVNGVAAGVLVAQTPVGEAADPTAALRPVLRIGNQLGWVGSSAFLVAVLLTVTVLLRRPGRRPWLGAVVVVAASVSFLDSHVYWPRGVVTMVLLAAGLVLLEPTRARQPGWSGPVRPVDVRSFQRPISR</sequence>
<organism evidence="2 3">
    <name type="scientific">Microlunatus sagamiharensis</name>
    <dbReference type="NCBI Taxonomy" id="546874"/>
    <lineage>
        <taxon>Bacteria</taxon>
        <taxon>Bacillati</taxon>
        <taxon>Actinomycetota</taxon>
        <taxon>Actinomycetes</taxon>
        <taxon>Propionibacteriales</taxon>
        <taxon>Propionibacteriaceae</taxon>
        <taxon>Microlunatus</taxon>
    </lineage>
</organism>
<feature type="transmembrane region" description="Helical" evidence="1">
    <location>
        <begin position="160"/>
        <end position="175"/>
    </location>
</feature>
<keyword evidence="3" id="KW-1185">Reference proteome</keyword>
<dbReference type="Proteomes" id="UP000198825">
    <property type="component" value="Chromosome I"/>
</dbReference>
<protein>
    <submittedName>
        <fullName evidence="2">Uncharacterized protein</fullName>
    </submittedName>
</protein>
<feature type="transmembrane region" description="Helical" evidence="1">
    <location>
        <begin position="78"/>
        <end position="96"/>
    </location>
</feature>
<accession>A0A1H2N8V9</accession>
<keyword evidence="1" id="KW-1133">Transmembrane helix</keyword>
<evidence type="ECO:0000313" key="3">
    <source>
        <dbReference type="Proteomes" id="UP000198825"/>
    </source>
</evidence>
<feature type="transmembrane region" description="Helical" evidence="1">
    <location>
        <begin position="21"/>
        <end position="39"/>
    </location>
</feature>
<keyword evidence="1" id="KW-0472">Membrane</keyword>
<dbReference type="AlphaFoldDB" id="A0A1H2N8V9"/>
<gene>
    <name evidence="2" type="ORF">SAMN04488544_3533</name>
</gene>
<feature type="transmembrane region" description="Helical" evidence="1">
    <location>
        <begin position="51"/>
        <end position="71"/>
    </location>
</feature>
<proteinExistence type="predicted"/>
<dbReference type="EMBL" id="LT629799">
    <property type="protein sequence ID" value="SDV01774.1"/>
    <property type="molecule type" value="Genomic_DNA"/>
</dbReference>
<evidence type="ECO:0000256" key="1">
    <source>
        <dbReference type="SAM" id="Phobius"/>
    </source>
</evidence>